<feature type="transmembrane region" description="Helical" evidence="7">
    <location>
        <begin position="15"/>
        <end position="36"/>
    </location>
</feature>
<dbReference type="Proteomes" id="UP000295718">
    <property type="component" value="Unassembled WGS sequence"/>
</dbReference>
<comment type="caution">
    <text evidence="9">The sequence shown here is derived from an EMBL/GenBank/DDBJ whole genome shotgun (WGS) entry which is preliminary data.</text>
</comment>
<dbReference type="OrthoDB" id="2637002at2"/>
<evidence type="ECO:0000256" key="6">
    <source>
        <dbReference type="ARBA" id="ARBA00023136"/>
    </source>
</evidence>
<accession>A0A4V2QCU6</accession>
<feature type="transmembrane region" description="Helical" evidence="7">
    <location>
        <begin position="449"/>
        <end position="470"/>
    </location>
</feature>
<feature type="transmembrane region" description="Helical" evidence="7">
    <location>
        <begin position="154"/>
        <end position="175"/>
    </location>
</feature>
<evidence type="ECO:0000259" key="8">
    <source>
        <dbReference type="PROSITE" id="PS50928"/>
    </source>
</evidence>
<dbReference type="InterPro" id="IPR035906">
    <property type="entry name" value="MetI-like_sf"/>
</dbReference>
<dbReference type="EMBL" id="SLUO01000001">
    <property type="protein sequence ID" value="TCL61177.1"/>
    <property type="molecule type" value="Genomic_DNA"/>
</dbReference>
<keyword evidence="5 7" id="KW-1133">Transmembrane helix</keyword>
<keyword evidence="4 7" id="KW-0812">Transmembrane</keyword>
<evidence type="ECO:0000256" key="2">
    <source>
        <dbReference type="ARBA" id="ARBA00022448"/>
    </source>
</evidence>
<feature type="transmembrane region" description="Helical" evidence="7">
    <location>
        <begin position="350"/>
        <end position="370"/>
    </location>
</feature>
<dbReference type="InterPro" id="IPR050809">
    <property type="entry name" value="UgpAE/MalFG_permease"/>
</dbReference>
<feature type="transmembrane region" description="Helical" evidence="7">
    <location>
        <begin position="300"/>
        <end position="330"/>
    </location>
</feature>
<protein>
    <submittedName>
        <fullName evidence="9">Putative aldouronate transport system permease protein</fullName>
    </submittedName>
</protein>
<keyword evidence="10" id="KW-1185">Reference proteome</keyword>
<proteinExistence type="inferred from homology"/>
<comment type="similarity">
    <text evidence="7">Belongs to the binding-protein-dependent transport system permease family.</text>
</comment>
<evidence type="ECO:0000256" key="1">
    <source>
        <dbReference type="ARBA" id="ARBA00004651"/>
    </source>
</evidence>
<comment type="subcellular location">
    <subcellularLocation>
        <location evidence="1 7">Cell membrane</location>
        <topology evidence="1 7">Multi-pass membrane protein</topology>
    </subcellularLocation>
</comment>
<organism evidence="9 10">
    <name type="scientific">Kineothrix alysoides</name>
    <dbReference type="NCBI Taxonomy" id="1469948"/>
    <lineage>
        <taxon>Bacteria</taxon>
        <taxon>Bacillati</taxon>
        <taxon>Bacillota</taxon>
        <taxon>Clostridia</taxon>
        <taxon>Lachnospirales</taxon>
        <taxon>Lachnospiraceae</taxon>
        <taxon>Kineothrix</taxon>
    </lineage>
</organism>
<dbReference type="CDD" id="cd06261">
    <property type="entry name" value="TM_PBP2"/>
    <property type="match status" value="1"/>
</dbReference>
<dbReference type="PANTHER" id="PTHR43227">
    <property type="entry name" value="BLL4140 PROTEIN"/>
    <property type="match status" value="1"/>
</dbReference>
<dbReference type="GO" id="GO:0055085">
    <property type="term" value="P:transmembrane transport"/>
    <property type="evidence" value="ECO:0007669"/>
    <property type="project" value="InterPro"/>
</dbReference>
<dbReference type="RefSeq" id="WP_031391174.1">
    <property type="nucleotide sequence ID" value="NZ_JPNB01000002.1"/>
</dbReference>
<feature type="transmembrane region" description="Helical" evidence="7">
    <location>
        <begin position="390"/>
        <end position="413"/>
    </location>
</feature>
<evidence type="ECO:0000313" key="9">
    <source>
        <dbReference type="EMBL" id="TCL61177.1"/>
    </source>
</evidence>
<evidence type="ECO:0000256" key="5">
    <source>
        <dbReference type="ARBA" id="ARBA00022989"/>
    </source>
</evidence>
<dbReference type="InterPro" id="IPR000515">
    <property type="entry name" value="MetI-like"/>
</dbReference>
<dbReference type="PROSITE" id="PS50928">
    <property type="entry name" value="ABC_TM1"/>
    <property type="match status" value="1"/>
</dbReference>
<evidence type="ECO:0000256" key="3">
    <source>
        <dbReference type="ARBA" id="ARBA00022475"/>
    </source>
</evidence>
<name>A0A4V2QCU6_9FIRM</name>
<dbReference type="Pfam" id="PF00528">
    <property type="entry name" value="BPD_transp_1"/>
    <property type="match status" value="1"/>
</dbReference>
<evidence type="ECO:0000256" key="7">
    <source>
        <dbReference type="RuleBase" id="RU363032"/>
    </source>
</evidence>
<dbReference type="AlphaFoldDB" id="A0A4V2QCU6"/>
<keyword evidence="2 7" id="KW-0813">Transport</keyword>
<evidence type="ECO:0000313" key="10">
    <source>
        <dbReference type="Proteomes" id="UP000295718"/>
    </source>
</evidence>
<dbReference type="PANTHER" id="PTHR43227:SF11">
    <property type="entry name" value="BLL4140 PROTEIN"/>
    <property type="match status" value="1"/>
</dbReference>
<feature type="transmembrane region" description="Helical" evidence="7">
    <location>
        <begin position="80"/>
        <end position="104"/>
    </location>
</feature>
<keyword evidence="6 7" id="KW-0472">Membrane</keyword>
<sequence length="483" mass="53296">MRGSKTSRELMGDKLFYVIRIAVLLAVIFLFVPGLNPAKVSGLINRNLSLFTSGISYFALTEDFGRAIKKGWVQESTLQLLYISAMSICIGATAMGAGGCMTLGNLKFKRLSALIAAIGGALELAGLAGIFISYEQISMTTNVKKVEPQFQDSFWIILAVAAIVLIAALIELILLPKAAKGDKYIIEAKYQLFLMFMPFIALIAVFAYLPLLGWRYAFFDYKVGDTLSMKNFVGFKWFRELLNNPATVRDIVRVLKNTLAMSGLGIATSWLPMAFAIFLSEIKNIKYRRFVQVFTTIPNFISWVLVYAIAFCIFSTDGFVSSLFVNMGIWDQGVNLLMSGEHTWLKMLGWGLWKGVGWSAIIYIAAISGIDQQLYEAATVDGAGRFQRMWHITVPGLIPTFCVLLLMAVANILSNGMDQYLVFKNATNVNDIMVLDLYVYMLGIGKGSIPLTTVIGMVKSIVSVTLLFAANGISKLIRGESIV</sequence>
<feature type="transmembrane region" description="Helical" evidence="7">
    <location>
        <begin position="111"/>
        <end position="134"/>
    </location>
</feature>
<dbReference type="GO" id="GO:0005886">
    <property type="term" value="C:plasma membrane"/>
    <property type="evidence" value="ECO:0007669"/>
    <property type="project" value="UniProtKB-SubCell"/>
</dbReference>
<feature type="domain" description="ABC transmembrane type-1" evidence="8">
    <location>
        <begin position="255"/>
        <end position="470"/>
    </location>
</feature>
<feature type="transmembrane region" description="Helical" evidence="7">
    <location>
        <begin position="196"/>
        <end position="217"/>
    </location>
</feature>
<dbReference type="Gene3D" id="1.10.3720.10">
    <property type="entry name" value="MetI-like"/>
    <property type="match status" value="1"/>
</dbReference>
<dbReference type="STRING" id="1469948.GCA_000732725_02495"/>
<feature type="transmembrane region" description="Helical" evidence="7">
    <location>
        <begin position="259"/>
        <end position="279"/>
    </location>
</feature>
<reference evidence="9 10" key="1">
    <citation type="submission" date="2019-03" db="EMBL/GenBank/DDBJ databases">
        <title>Genomic Encyclopedia of Type Strains, Phase IV (KMG-IV): sequencing the most valuable type-strain genomes for metagenomic binning, comparative biology and taxonomic classification.</title>
        <authorList>
            <person name="Goeker M."/>
        </authorList>
    </citation>
    <scope>NUCLEOTIDE SEQUENCE [LARGE SCALE GENOMIC DNA]</scope>
    <source>
        <strain evidence="9 10">DSM 100556</strain>
    </source>
</reference>
<dbReference type="SUPFAM" id="SSF161098">
    <property type="entry name" value="MetI-like"/>
    <property type="match status" value="1"/>
</dbReference>
<evidence type="ECO:0000256" key="4">
    <source>
        <dbReference type="ARBA" id="ARBA00022692"/>
    </source>
</evidence>
<keyword evidence="3" id="KW-1003">Cell membrane</keyword>
<gene>
    <name evidence="9" type="ORF">EDD76_101274</name>
</gene>